<evidence type="ECO:0000313" key="3">
    <source>
        <dbReference type="Proteomes" id="UP000324800"/>
    </source>
</evidence>
<reference evidence="2 3" key="1">
    <citation type="submission" date="2019-03" db="EMBL/GenBank/DDBJ databases">
        <title>Single cell metagenomics reveals metabolic interactions within the superorganism composed of flagellate Streblomastix strix and complex community of Bacteroidetes bacteria on its surface.</title>
        <authorList>
            <person name="Treitli S.C."/>
            <person name="Kolisko M."/>
            <person name="Husnik F."/>
            <person name="Keeling P."/>
            <person name="Hampl V."/>
        </authorList>
    </citation>
    <scope>NUCLEOTIDE SEQUENCE [LARGE SCALE GENOMIC DNA]</scope>
    <source>
        <strain evidence="2">ST1C</strain>
    </source>
</reference>
<sequence>MVNEEERKAIEEFEAQNSYGAGGQSGACGAGMMEIDGKEEDYDYYESQAAIQDRMKS</sequence>
<dbReference type="Proteomes" id="UP000324800">
    <property type="component" value="Unassembled WGS sequence"/>
</dbReference>
<proteinExistence type="predicted"/>
<feature type="compositionally biased region" description="Basic and acidic residues" evidence="1">
    <location>
        <begin position="1"/>
        <end position="11"/>
    </location>
</feature>
<comment type="caution">
    <text evidence="2">The sequence shown here is derived from an EMBL/GenBank/DDBJ whole genome shotgun (WGS) entry which is preliminary data.</text>
</comment>
<feature type="compositionally biased region" description="Gly residues" evidence="1">
    <location>
        <begin position="20"/>
        <end position="29"/>
    </location>
</feature>
<evidence type="ECO:0000313" key="2">
    <source>
        <dbReference type="EMBL" id="KAA6361814.1"/>
    </source>
</evidence>
<accession>A0A5J4TU85</accession>
<dbReference type="AlphaFoldDB" id="A0A5J4TU85"/>
<feature type="non-terminal residue" evidence="2">
    <location>
        <position position="57"/>
    </location>
</feature>
<organism evidence="2 3">
    <name type="scientific">Streblomastix strix</name>
    <dbReference type="NCBI Taxonomy" id="222440"/>
    <lineage>
        <taxon>Eukaryota</taxon>
        <taxon>Metamonada</taxon>
        <taxon>Preaxostyla</taxon>
        <taxon>Oxymonadida</taxon>
        <taxon>Streblomastigidae</taxon>
        <taxon>Streblomastix</taxon>
    </lineage>
</organism>
<feature type="region of interest" description="Disordered" evidence="1">
    <location>
        <begin position="1"/>
        <end position="32"/>
    </location>
</feature>
<name>A0A5J4TU85_9EUKA</name>
<dbReference type="EMBL" id="SNRW01025029">
    <property type="protein sequence ID" value="KAA6361814.1"/>
    <property type="molecule type" value="Genomic_DNA"/>
</dbReference>
<evidence type="ECO:0000256" key="1">
    <source>
        <dbReference type="SAM" id="MobiDB-lite"/>
    </source>
</evidence>
<gene>
    <name evidence="2" type="ORF">EZS28_042659</name>
</gene>
<protein>
    <submittedName>
        <fullName evidence="2">Uncharacterized protein</fullName>
    </submittedName>
</protein>